<protein>
    <recommendedName>
        <fullName evidence="4">Mitochondrial acidic protein MAM33</fullName>
    </recommendedName>
</protein>
<keyword evidence="3" id="KW-1185">Reference proteome</keyword>
<dbReference type="InterPro" id="IPR003428">
    <property type="entry name" value="MAM33"/>
</dbReference>
<evidence type="ECO:0000313" key="2">
    <source>
        <dbReference type="EMBL" id="KAF4344723.1"/>
    </source>
</evidence>
<gene>
    <name evidence="2" type="ORF">FBEOM_1264</name>
</gene>
<proteinExistence type="predicted"/>
<name>A0A9P5AU27_9HYPO</name>
<evidence type="ECO:0000313" key="3">
    <source>
        <dbReference type="Proteomes" id="UP000730481"/>
    </source>
</evidence>
<dbReference type="Proteomes" id="UP000730481">
    <property type="component" value="Unassembled WGS sequence"/>
</dbReference>
<comment type="caution">
    <text evidence="2">The sequence shown here is derived from an EMBL/GenBank/DDBJ whole genome shotgun (WGS) entry which is preliminary data.</text>
</comment>
<evidence type="ECO:0008006" key="4">
    <source>
        <dbReference type="Google" id="ProtNLM"/>
    </source>
</evidence>
<dbReference type="GO" id="GO:0005759">
    <property type="term" value="C:mitochondrial matrix"/>
    <property type="evidence" value="ECO:0007669"/>
    <property type="project" value="InterPro"/>
</dbReference>
<dbReference type="AlphaFoldDB" id="A0A9P5AU27"/>
<dbReference type="PANTHER" id="PTHR10826:SF1">
    <property type="entry name" value="COMPLEMENT COMPONENT 1 Q SUBCOMPONENT-BINDING PROTEIN, MITOCHONDRIAL"/>
    <property type="match status" value="1"/>
</dbReference>
<reference evidence="2" key="2">
    <citation type="submission" date="2020-02" db="EMBL/GenBank/DDBJ databases">
        <title>Identification and distribution of gene clusters putatively required for synthesis of sphingolipid metabolism inhibitors in phylogenetically diverse species of the filamentous fungus Fusarium.</title>
        <authorList>
            <person name="Kim H.-S."/>
            <person name="Busman M."/>
            <person name="Brown D.W."/>
            <person name="Divon H."/>
            <person name="Uhlig S."/>
            <person name="Proctor R.H."/>
        </authorList>
    </citation>
    <scope>NUCLEOTIDE SEQUENCE</scope>
    <source>
        <strain evidence="2">NRRL 25174</strain>
    </source>
</reference>
<dbReference type="PANTHER" id="PTHR10826">
    <property type="entry name" value="COMPLEMENT COMPONENT 1"/>
    <property type="match status" value="1"/>
</dbReference>
<evidence type="ECO:0000256" key="1">
    <source>
        <dbReference type="SAM" id="MobiDB-lite"/>
    </source>
</evidence>
<dbReference type="Pfam" id="PF02330">
    <property type="entry name" value="MAM33"/>
    <property type="match status" value="1"/>
</dbReference>
<feature type="region of interest" description="Disordered" evidence="1">
    <location>
        <begin position="134"/>
        <end position="172"/>
    </location>
</feature>
<dbReference type="EMBL" id="PVQB02000041">
    <property type="protein sequence ID" value="KAF4344723.1"/>
    <property type="molecule type" value="Genomic_DNA"/>
</dbReference>
<dbReference type="SUPFAM" id="SSF54529">
    <property type="entry name" value="Mitochondrial glycoprotein MAM33-like"/>
    <property type="match status" value="1"/>
</dbReference>
<accession>A0A9P5AU27</accession>
<sequence length="290" mass="32124">MFSARNIVRSAPRAVSRLSGAALRQSTRPSAFTKVASALRPVQDSFSTTSFRKVSESDGELLAKLESEIKIEEDMKASEQDPASIKDFLNNSAFELIDTPGQEVVKLVRNFGDEKITISFSIADITNYDPYAEESGLEEEGFEDEGAQGSQRNARANEEIDEELDEDAEEENNPPINLSIVVEKPGKTSGALNIDATAQDGHIVVENLFYYNDASVAKVESPEAAQKRADVYPGPPFGSLDDDLQVLMERFLEERGITQALAVFVPDYVDVKEQREYTRWLNNVKAFIDA</sequence>
<dbReference type="OrthoDB" id="278212at2759"/>
<dbReference type="Gene3D" id="3.10.280.10">
    <property type="entry name" value="Mitochondrial glycoprotein"/>
    <property type="match status" value="1"/>
</dbReference>
<reference evidence="2" key="1">
    <citation type="journal article" date="2017" name="Mycologia">
        <title>Fusarium algeriense, sp. nov., a novel toxigenic crown rot pathogen of durum wheat from Algeria is nested in the Fusarium burgessii species complex.</title>
        <authorList>
            <person name="Laraba I."/>
            <person name="Keddad A."/>
            <person name="Boureghda H."/>
            <person name="Abdallah N."/>
            <person name="Vaughan M.M."/>
            <person name="Proctor R.H."/>
            <person name="Busman M."/>
            <person name="O'Donnell K."/>
        </authorList>
    </citation>
    <scope>NUCLEOTIDE SEQUENCE</scope>
    <source>
        <strain evidence="2">NRRL 25174</strain>
    </source>
</reference>
<feature type="compositionally biased region" description="Acidic residues" evidence="1">
    <location>
        <begin position="134"/>
        <end position="146"/>
    </location>
</feature>
<feature type="compositionally biased region" description="Acidic residues" evidence="1">
    <location>
        <begin position="159"/>
        <end position="172"/>
    </location>
</feature>
<organism evidence="2 3">
    <name type="scientific">Fusarium beomiforme</name>
    <dbReference type="NCBI Taxonomy" id="44412"/>
    <lineage>
        <taxon>Eukaryota</taxon>
        <taxon>Fungi</taxon>
        <taxon>Dikarya</taxon>
        <taxon>Ascomycota</taxon>
        <taxon>Pezizomycotina</taxon>
        <taxon>Sordariomycetes</taxon>
        <taxon>Hypocreomycetidae</taxon>
        <taxon>Hypocreales</taxon>
        <taxon>Nectriaceae</taxon>
        <taxon>Fusarium</taxon>
        <taxon>Fusarium burgessii species complex</taxon>
    </lineage>
</organism>
<dbReference type="InterPro" id="IPR036561">
    <property type="entry name" value="MAM33_sf"/>
</dbReference>
<dbReference type="GO" id="GO:0042256">
    <property type="term" value="P:cytosolic ribosome assembly"/>
    <property type="evidence" value="ECO:0007669"/>
    <property type="project" value="TreeGrafter"/>
</dbReference>